<dbReference type="Gene3D" id="3.40.50.1470">
    <property type="entry name" value="Peptidyl-tRNA hydrolase"/>
    <property type="match status" value="1"/>
</dbReference>
<name>A0A172T7D6_9DEIO</name>
<dbReference type="GO" id="GO:0005737">
    <property type="term" value="C:cytoplasm"/>
    <property type="evidence" value="ECO:0007669"/>
    <property type="project" value="UniProtKB-SubCell"/>
</dbReference>
<dbReference type="STRING" id="1182568.SU48_02020"/>
<accession>A0A172T7D6</accession>
<dbReference type="OrthoDB" id="9800507at2"/>
<feature type="site" description="Discriminates between blocked and unblocked aminoacyl-tRNA" evidence="7">
    <location>
        <position position="9"/>
    </location>
</feature>
<evidence type="ECO:0000256" key="2">
    <source>
        <dbReference type="ARBA" id="ARBA00022555"/>
    </source>
</evidence>
<dbReference type="InterPro" id="IPR018171">
    <property type="entry name" value="Pept_tRNA_hydro_CS"/>
</dbReference>
<dbReference type="NCBIfam" id="TIGR00447">
    <property type="entry name" value="pth"/>
    <property type="match status" value="1"/>
</dbReference>
<dbReference type="GO" id="GO:0006515">
    <property type="term" value="P:protein quality control for misfolded or incompletely synthesized proteins"/>
    <property type="evidence" value="ECO:0007669"/>
    <property type="project" value="UniProtKB-UniRule"/>
</dbReference>
<keyword evidence="2 7" id="KW-0820">tRNA-binding</keyword>
<keyword evidence="4 7" id="KW-0694">RNA-binding</keyword>
<comment type="function">
    <text evidence="7">Catalyzes the release of premature peptidyl moieties from peptidyl-tRNA molecules trapped in stalled 50S ribosomal subunits, and thus maintains levels of free tRNAs and 50S ribosomes.</text>
</comment>
<organism evidence="10 11">
    <name type="scientific">Deinococcus puniceus</name>
    <dbReference type="NCBI Taxonomy" id="1182568"/>
    <lineage>
        <taxon>Bacteria</taxon>
        <taxon>Thermotogati</taxon>
        <taxon>Deinococcota</taxon>
        <taxon>Deinococci</taxon>
        <taxon>Deinococcales</taxon>
        <taxon>Deinococcaceae</taxon>
        <taxon>Deinococcus</taxon>
    </lineage>
</organism>
<comment type="function">
    <text evidence="7">Hydrolyzes ribosome-free peptidyl-tRNAs (with 1 or more amino acids incorporated), which drop off the ribosome during protein synthesis, or as a result of ribosome stalling.</text>
</comment>
<comment type="subcellular location">
    <subcellularLocation>
        <location evidence="7">Cytoplasm</location>
    </subcellularLocation>
</comment>
<comment type="catalytic activity">
    <reaction evidence="7 8">
        <text>an N-acyl-L-alpha-aminoacyl-tRNA + H2O = an N-acyl-L-amino acid + a tRNA + H(+)</text>
        <dbReference type="Rhea" id="RHEA:54448"/>
        <dbReference type="Rhea" id="RHEA-COMP:10123"/>
        <dbReference type="Rhea" id="RHEA-COMP:13883"/>
        <dbReference type="ChEBI" id="CHEBI:15377"/>
        <dbReference type="ChEBI" id="CHEBI:15378"/>
        <dbReference type="ChEBI" id="CHEBI:59874"/>
        <dbReference type="ChEBI" id="CHEBI:78442"/>
        <dbReference type="ChEBI" id="CHEBI:138191"/>
        <dbReference type="EC" id="3.1.1.29"/>
    </reaction>
</comment>
<dbReference type="AlphaFoldDB" id="A0A172T7D6"/>
<evidence type="ECO:0000256" key="4">
    <source>
        <dbReference type="ARBA" id="ARBA00022884"/>
    </source>
</evidence>
<dbReference type="PROSITE" id="PS01195">
    <property type="entry name" value="PEPT_TRNA_HYDROL_1"/>
    <property type="match status" value="1"/>
</dbReference>
<protein>
    <recommendedName>
        <fullName evidence="6 7">Peptidyl-tRNA hydrolase</fullName>
        <shortName evidence="7">Pth</shortName>
        <ecNumber evidence="1 7">3.1.1.29</ecNumber>
    </recommendedName>
</protein>
<sequence>MRLIVGLGNPGTQYARTRHNVGWLVLDELGRRWGATWRKEKDAELAEIRVGAAPGTKVLLVRPLTFMNASGKAVAPLVSFYKLEPEALLAVQDDLDSPFGLLKFRPSGRHGGQNGIRDLIRVLGTEAFPRLKIGISRPPAGWDVSDWVLSRWRDEEAETLAELIRLGANAAEVWAQHGLKEGQAQFNGTDLRPKPEPLKVETVKVEPVKVEPVKVETVQAGADEVR</sequence>
<reference evidence="10 11" key="1">
    <citation type="submission" date="2015-01" db="EMBL/GenBank/DDBJ databases">
        <title>Deinococcus puniceus/DY1/ whole genome sequencing.</title>
        <authorList>
            <person name="Kim M.K."/>
            <person name="Srinivasan S."/>
            <person name="Lee J.-J."/>
        </authorList>
    </citation>
    <scope>NUCLEOTIDE SEQUENCE [LARGE SCALE GENOMIC DNA]</scope>
    <source>
        <strain evidence="10 11">DY1</strain>
    </source>
</reference>
<evidence type="ECO:0000256" key="5">
    <source>
        <dbReference type="ARBA" id="ARBA00038063"/>
    </source>
</evidence>
<dbReference type="EMBL" id="CP011387">
    <property type="protein sequence ID" value="ANE42733.1"/>
    <property type="molecule type" value="Genomic_DNA"/>
</dbReference>
<comment type="similarity">
    <text evidence="5 7 9">Belongs to the PTH family.</text>
</comment>
<evidence type="ECO:0000256" key="8">
    <source>
        <dbReference type="RuleBase" id="RU000673"/>
    </source>
</evidence>
<dbReference type="CDD" id="cd00462">
    <property type="entry name" value="PTH"/>
    <property type="match status" value="1"/>
</dbReference>
<feature type="binding site" evidence="7">
    <location>
        <position position="66"/>
    </location>
    <ligand>
        <name>tRNA</name>
        <dbReference type="ChEBI" id="CHEBI:17843"/>
    </ligand>
</feature>
<feature type="active site" description="Proton acceptor" evidence="7">
    <location>
        <position position="19"/>
    </location>
</feature>
<dbReference type="GO" id="GO:0072344">
    <property type="term" value="P:rescue of stalled ribosome"/>
    <property type="evidence" value="ECO:0007669"/>
    <property type="project" value="UniProtKB-UniRule"/>
</dbReference>
<evidence type="ECO:0000313" key="10">
    <source>
        <dbReference type="EMBL" id="ANE42733.1"/>
    </source>
</evidence>
<dbReference type="Pfam" id="PF01195">
    <property type="entry name" value="Pept_tRNA_hydro"/>
    <property type="match status" value="1"/>
</dbReference>
<dbReference type="PANTHER" id="PTHR17224">
    <property type="entry name" value="PEPTIDYL-TRNA HYDROLASE"/>
    <property type="match status" value="1"/>
</dbReference>
<evidence type="ECO:0000256" key="6">
    <source>
        <dbReference type="ARBA" id="ARBA00050038"/>
    </source>
</evidence>
<dbReference type="GO" id="GO:0004045">
    <property type="term" value="F:peptidyl-tRNA hydrolase activity"/>
    <property type="evidence" value="ECO:0007669"/>
    <property type="project" value="UniProtKB-UniRule"/>
</dbReference>
<dbReference type="InterPro" id="IPR001328">
    <property type="entry name" value="Pept_tRNA_hydro"/>
</dbReference>
<evidence type="ECO:0000256" key="7">
    <source>
        <dbReference type="HAMAP-Rule" id="MF_00083"/>
    </source>
</evidence>
<proteinExistence type="inferred from homology"/>
<dbReference type="PATRIC" id="fig|1182568.3.peg.422"/>
<dbReference type="RefSeq" id="WP_064013787.1">
    <property type="nucleotide sequence ID" value="NZ_CP011387.1"/>
</dbReference>
<evidence type="ECO:0000313" key="11">
    <source>
        <dbReference type="Proteomes" id="UP000077363"/>
    </source>
</evidence>
<keyword evidence="11" id="KW-1185">Reference proteome</keyword>
<dbReference type="Proteomes" id="UP000077363">
    <property type="component" value="Chromosome"/>
</dbReference>
<dbReference type="FunFam" id="3.40.50.1470:FF:000001">
    <property type="entry name" value="Peptidyl-tRNA hydrolase"/>
    <property type="match status" value="1"/>
</dbReference>
<dbReference type="KEGG" id="dpu:SU48_02020"/>
<feature type="binding site" evidence="7">
    <location>
        <position position="14"/>
    </location>
    <ligand>
        <name>tRNA</name>
        <dbReference type="ChEBI" id="CHEBI:17843"/>
    </ligand>
</feature>
<dbReference type="EC" id="3.1.1.29" evidence="1 7"/>
<dbReference type="InterPro" id="IPR036416">
    <property type="entry name" value="Pept_tRNA_hydro_sf"/>
</dbReference>
<dbReference type="PANTHER" id="PTHR17224:SF1">
    <property type="entry name" value="PEPTIDYL-TRNA HYDROLASE"/>
    <property type="match status" value="1"/>
</dbReference>
<gene>
    <name evidence="7" type="primary">pth</name>
    <name evidence="10" type="ORF">SU48_02020</name>
</gene>
<dbReference type="SUPFAM" id="SSF53178">
    <property type="entry name" value="Peptidyl-tRNA hydrolase-like"/>
    <property type="match status" value="1"/>
</dbReference>
<comment type="subunit">
    <text evidence="7">Monomer.</text>
</comment>
<dbReference type="GO" id="GO:0000049">
    <property type="term" value="F:tRNA binding"/>
    <property type="evidence" value="ECO:0007669"/>
    <property type="project" value="UniProtKB-UniRule"/>
</dbReference>
<keyword evidence="7" id="KW-0963">Cytoplasm</keyword>
<dbReference type="HAMAP" id="MF_00083">
    <property type="entry name" value="Pept_tRNA_hydro_bact"/>
    <property type="match status" value="1"/>
</dbReference>
<feature type="site" description="Stabilizes the basic form of H active site to accept a proton" evidence="7">
    <location>
        <position position="93"/>
    </location>
</feature>
<feature type="binding site" evidence="7">
    <location>
        <position position="114"/>
    </location>
    <ligand>
        <name>tRNA</name>
        <dbReference type="ChEBI" id="CHEBI:17843"/>
    </ligand>
</feature>
<evidence type="ECO:0000256" key="1">
    <source>
        <dbReference type="ARBA" id="ARBA00013260"/>
    </source>
</evidence>
<keyword evidence="3 7" id="KW-0378">Hydrolase</keyword>
<feature type="binding site" evidence="7">
    <location>
        <position position="68"/>
    </location>
    <ligand>
        <name>tRNA</name>
        <dbReference type="ChEBI" id="CHEBI:17843"/>
    </ligand>
</feature>
<evidence type="ECO:0000256" key="9">
    <source>
        <dbReference type="RuleBase" id="RU004320"/>
    </source>
</evidence>
<evidence type="ECO:0000256" key="3">
    <source>
        <dbReference type="ARBA" id="ARBA00022801"/>
    </source>
</evidence>